<dbReference type="PROSITE" id="PS50887">
    <property type="entry name" value="GGDEF"/>
    <property type="match status" value="1"/>
</dbReference>
<evidence type="ECO:0000313" key="6">
    <source>
        <dbReference type="Proteomes" id="UP000447355"/>
    </source>
</evidence>
<dbReference type="PANTHER" id="PTHR45138">
    <property type="entry name" value="REGULATORY COMPONENTS OF SENSORY TRANSDUCTION SYSTEM"/>
    <property type="match status" value="1"/>
</dbReference>
<name>A0A845GGH1_9BURK</name>
<reference evidence="5" key="1">
    <citation type="submission" date="2019-12" db="EMBL/GenBank/DDBJ databases">
        <title>Novel species isolated from a subtropical stream in China.</title>
        <authorList>
            <person name="Lu H."/>
        </authorList>
    </citation>
    <scope>NUCLEOTIDE SEQUENCE [LARGE SCALE GENOMIC DNA]</scope>
    <source>
        <strain evidence="5">FT81W</strain>
    </source>
</reference>
<dbReference type="GO" id="GO:0005886">
    <property type="term" value="C:plasma membrane"/>
    <property type="evidence" value="ECO:0007669"/>
    <property type="project" value="TreeGrafter"/>
</dbReference>
<evidence type="ECO:0000256" key="2">
    <source>
        <dbReference type="ARBA" id="ARBA00034247"/>
    </source>
</evidence>
<feature type="signal peptide" evidence="3">
    <location>
        <begin position="1"/>
        <end position="23"/>
    </location>
</feature>
<evidence type="ECO:0000256" key="3">
    <source>
        <dbReference type="SAM" id="SignalP"/>
    </source>
</evidence>
<dbReference type="EC" id="2.7.7.65" evidence="1"/>
<feature type="domain" description="GGDEF" evidence="4">
    <location>
        <begin position="309"/>
        <end position="442"/>
    </location>
</feature>
<feature type="chain" id="PRO_5032772354" description="diguanylate cyclase" evidence="3">
    <location>
        <begin position="24"/>
        <end position="442"/>
    </location>
</feature>
<proteinExistence type="predicted"/>
<dbReference type="PANTHER" id="PTHR45138:SF9">
    <property type="entry name" value="DIGUANYLATE CYCLASE DGCM-RELATED"/>
    <property type="match status" value="1"/>
</dbReference>
<dbReference type="NCBIfam" id="TIGR00254">
    <property type="entry name" value="GGDEF"/>
    <property type="match status" value="1"/>
</dbReference>
<comment type="catalytic activity">
    <reaction evidence="2">
        <text>2 GTP = 3',3'-c-di-GMP + 2 diphosphate</text>
        <dbReference type="Rhea" id="RHEA:24898"/>
        <dbReference type="ChEBI" id="CHEBI:33019"/>
        <dbReference type="ChEBI" id="CHEBI:37565"/>
        <dbReference type="ChEBI" id="CHEBI:58805"/>
        <dbReference type="EC" id="2.7.7.65"/>
    </reaction>
</comment>
<gene>
    <name evidence="5" type="ORF">GTP90_01400</name>
</gene>
<dbReference type="Gene3D" id="3.30.450.20">
    <property type="entry name" value="PAS domain"/>
    <property type="match status" value="1"/>
</dbReference>
<evidence type="ECO:0000256" key="1">
    <source>
        <dbReference type="ARBA" id="ARBA00012528"/>
    </source>
</evidence>
<dbReference type="GO" id="GO:0043709">
    <property type="term" value="P:cell adhesion involved in single-species biofilm formation"/>
    <property type="evidence" value="ECO:0007669"/>
    <property type="project" value="TreeGrafter"/>
</dbReference>
<dbReference type="Proteomes" id="UP000447355">
    <property type="component" value="Unassembled WGS sequence"/>
</dbReference>
<dbReference type="InterPro" id="IPR043128">
    <property type="entry name" value="Rev_trsase/Diguanyl_cyclase"/>
</dbReference>
<sequence length="442" mass="48815">MTVDLHSKALVALLTLARQLTQAAMTAAMVQRTPGTMVPFRSEPPLGLRRTIAWRWAFQQKAAGWYRIPLGDLPSLVKIGLPFVPAAAVYLDCADWGERAIGGVLLLWDDAHASHAAAFEAQANHPALLLRPLFARLLEERHLRMQGQESDAQFDHIFNSVPHGIVVVAGHGAHAKVNLAAARLLRLMDGAVDLDMLAEAMRLTRARCANAAQLDAAYEVLRHEFDAKVEVDWELDDQVWKVDTHPILDSADNGRVWLFQDITAQVRLEQMLRREAAHDLLTGLFNRRAFFDKAQVHYLAHARDADAPQCMALLMFDIDHFKSINDSFGHLTGDAVLQEIADRAQTALRDSDLLARYGGEEFIALLPQTSAADALAAAERLCQVVRAGPVQVEGLAIEVRISVGLTMWRGASEKLASTIARADGQLYRAKREGRDRVADDVG</sequence>
<dbReference type="InterPro" id="IPR000160">
    <property type="entry name" value="GGDEF_dom"/>
</dbReference>
<dbReference type="InterPro" id="IPR029787">
    <property type="entry name" value="Nucleotide_cyclase"/>
</dbReference>
<accession>A0A845GGH1</accession>
<dbReference type="GO" id="GO:1902201">
    <property type="term" value="P:negative regulation of bacterial-type flagellum-dependent cell motility"/>
    <property type="evidence" value="ECO:0007669"/>
    <property type="project" value="TreeGrafter"/>
</dbReference>
<dbReference type="Pfam" id="PF00990">
    <property type="entry name" value="GGDEF"/>
    <property type="match status" value="1"/>
</dbReference>
<evidence type="ECO:0000259" key="4">
    <source>
        <dbReference type="PROSITE" id="PS50887"/>
    </source>
</evidence>
<dbReference type="GO" id="GO:0052621">
    <property type="term" value="F:diguanylate cyclase activity"/>
    <property type="evidence" value="ECO:0007669"/>
    <property type="project" value="UniProtKB-EC"/>
</dbReference>
<protein>
    <recommendedName>
        <fullName evidence="1">diguanylate cyclase</fullName>
        <ecNumber evidence="1">2.7.7.65</ecNumber>
    </recommendedName>
</protein>
<dbReference type="SMART" id="SM00267">
    <property type="entry name" value="GGDEF"/>
    <property type="match status" value="1"/>
</dbReference>
<dbReference type="RefSeq" id="WP_161081777.1">
    <property type="nucleotide sequence ID" value="NZ_WWCX01000001.1"/>
</dbReference>
<dbReference type="AlphaFoldDB" id="A0A845GGH1"/>
<comment type="caution">
    <text evidence="5">The sequence shown here is derived from an EMBL/GenBank/DDBJ whole genome shotgun (WGS) entry which is preliminary data.</text>
</comment>
<dbReference type="FunFam" id="3.30.70.270:FF:000001">
    <property type="entry name" value="Diguanylate cyclase domain protein"/>
    <property type="match status" value="1"/>
</dbReference>
<evidence type="ECO:0000313" key="5">
    <source>
        <dbReference type="EMBL" id="MYM92512.1"/>
    </source>
</evidence>
<dbReference type="InterPro" id="IPR050469">
    <property type="entry name" value="Diguanylate_Cyclase"/>
</dbReference>
<organism evidence="5 6">
    <name type="scientific">Duganella vulcania</name>
    <dbReference type="NCBI Taxonomy" id="2692166"/>
    <lineage>
        <taxon>Bacteria</taxon>
        <taxon>Pseudomonadati</taxon>
        <taxon>Pseudomonadota</taxon>
        <taxon>Betaproteobacteria</taxon>
        <taxon>Burkholderiales</taxon>
        <taxon>Oxalobacteraceae</taxon>
        <taxon>Telluria group</taxon>
        <taxon>Duganella</taxon>
    </lineage>
</organism>
<dbReference type="SUPFAM" id="SSF55073">
    <property type="entry name" value="Nucleotide cyclase"/>
    <property type="match status" value="1"/>
</dbReference>
<keyword evidence="3" id="KW-0732">Signal</keyword>
<dbReference type="Gene3D" id="3.30.70.270">
    <property type="match status" value="1"/>
</dbReference>
<dbReference type="CDD" id="cd01949">
    <property type="entry name" value="GGDEF"/>
    <property type="match status" value="1"/>
</dbReference>
<dbReference type="EMBL" id="WWCX01000001">
    <property type="protein sequence ID" value="MYM92512.1"/>
    <property type="molecule type" value="Genomic_DNA"/>
</dbReference>